<feature type="transmembrane region" description="Helical" evidence="6">
    <location>
        <begin position="306"/>
        <end position="327"/>
    </location>
</feature>
<feature type="transmembrane region" description="Helical" evidence="6">
    <location>
        <begin position="37"/>
        <end position="56"/>
    </location>
</feature>
<dbReference type="RefSeq" id="WP_165690916.1">
    <property type="nucleotide sequence ID" value="NZ_FUXL01000019.1"/>
</dbReference>
<dbReference type="AlphaFoldDB" id="A0A1T4T517"/>
<dbReference type="Proteomes" id="UP000190135">
    <property type="component" value="Unassembled WGS sequence"/>
</dbReference>
<dbReference type="InterPro" id="IPR002549">
    <property type="entry name" value="AI-2E-like"/>
</dbReference>
<dbReference type="PANTHER" id="PTHR21716:SF62">
    <property type="entry name" value="TRANSPORT PROTEIN YDBI-RELATED"/>
    <property type="match status" value="1"/>
</dbReference>
<dbReference type="PANTHER" id="PTHR21716">
    <property type="entry name" value="TRANSMEMBRANE PROTEIN"/>
    <property type="match status" value="1"/>
</dbReference>
<name>A0A1T4T517_9HYPH</name>
<feature type="transmembrane region" description="Helical" evidence="6">
    <location>
        <begin position="231"/>
        <end position="260"/>
    </location>
</feature>
<keyword evidence="3 6" id="KW-0812">Transmembrane</keyword>
<evidence type="ECO:0000256" key="5">
    <source>
        <dbReference type="ARBA" id="ARBA00023136"/>
    </source>
</evidence>
<evidence type="ECO:0000256" key="3">
    <source>
        <dbReference type="ARBA" id="ARBA00022692"/>
    </source>
</evidence>
<feature type="transmembrane region" description="Helical" evidence="6">
    <location>
        <begin position="68"/>
        <end position="91"/>
    </location>
</feature>
<feature type="transmembrane region" description="Helical" evidence="6">
    <location>
        <begin position="145"/>
        <end position="166"/>
    </location>
</feature>
<protein>
    <submittedName>
        <fullName evidence="7">Predicted PurR-regulated permease PerM</fullName>
    </submittedName>
</protein>
<evidence type="ECO:0000256" key="1">
    <source>
        <dbReference type="ARBA" id="ARBA00004141"/>
    </source>
</evidence>
<sequence>MTSDEQAKFARLTFLIAGIILAMVLATMIFWKAASGFFLIFGGLLLGTAFSGLARLPRKLGLPRRAGLVLVYLVVVGGLAAAMAWGGITLVQQMQSLVRLMEEQLQTISGALRDMGINLGSEGQSADLASLLPNPAGIFSSASQAVFSILGGLGNLFVVVFIAIFVSWQPGLYARGIVSLFPKSKRPRIAETLHRAAQELILWLGGQGLSMTVIFLVGWIGLWLIGMPSAFLLALQAGLLAFIPTLGPFIAGIPIVLVGLAESPQMALYGLGVYLLIQGVESNVAQPVAQRWMTALPPALTLGSQLVFGLLFGTVGVALAVPVLAVIKVLVEELYIQDGLGGPALPEKDR</sequence>
<keyword evidence="4 6" id="KW-1133">Transmembrane helix</keyword>
<keyword evidence="5 6" id="KW-0472">Membrane</keyword>
<accession>A0A1T4T517</accession>
<gene>
    <name evidence="7" type="ORF">SAMN05428963_11942</name>
</gene>
<dbReference type="GO" id="GO:0055085">
    <property type="term" value="P:transmembrane transport"/>
    <property type="evidence" value="ECO:0007669"/>
    <property type="project" value="TreeGrafter"/>
</dbReference>
<dbReference type="Pfam" id="PF01594">
    <property type="entry name" value="AI-2E_transport"/>
    <property type="match status" value="1"/>
</dbReference>
<organism evidence="7 8">
    <name type="scientific">Consotaella salsifontis</name>
    <dbReference type="NCBI Taxonomy" id="1365950"/>
    <lineage>
        <taxon>Bacteria</taxon>
        <taxon>Pseudomonadati</taxon>
        <taxon>Pseudomonadota</taxon>
        <taxon>Alphaproteobacteria</taxon>
        <taxon>Hyphomicrobiales</taxon>
        <taxon>Aurantimonadaceae</taxon>
        <taxon>Consotaella</taxon>
    </lineage>
</organism>
<comment type="similarity">
    <text evidence="2">Belongs to the autoinducer-2 exporter (AI-2E) (TC 2.A.86) family.</text>
</comment>
<evidence type="ECO:0000256" key="2">
    <source>
        <dbReference type="ARBA" id="ARBA00009773"/>
    </source>
</evidence>
<dbReference type="STRING" id="1365950.SAMN05428963_11942"/>
<keyword evidence="8" id="KW-1185">Reference proteome</keyword>
<feature type="transmembrane region" description="Helical" evidence="6">
    <location>
        <begin position="200"/>
        <end position="225"/>
    </location>
</feature>
<feature type="transmembrane region" description="Helical" evidence="6">
    <location>
        <begin position="12"/>
        <end position="31"/>
    </location>
</feature>
<proteinExistence type="inferred from homology"/>
<evidence type="ECO:0000313" key="7">
    <source>
        <dbReference type="EMBL" id="SKA35497.1"/>
    </source>
</evidence>
<comment type="subcellular location">
    <subcellularLocation>
        <location evidence="1">Membrane</location>
        <topology evidence="1">Multi-pass membrane protein</topology>
    </subcellularLocation>
</comment>
<evidence type="ECO:0000256" key="4">
    <source>
        <dbReference type="ARBA" id="ARBA00022989"/>
    </source>
</evidence>
<reference evidence="7 8" key="1">
    <citation type="submission" date="2017-02" db="EMBL/GenBank/DDBJ databases">
        <authorList>
            <person name="Peterson S.W."/>
        </authorList>
    </citation>
    <scope>NUCLEOTIDE SEQUENCE [LARGE SCALE GENOMIC DNA]</scope>
    <source>
        <strain evidence="7 8">USBA 369</strain>
    </source>
</reference>
<evidence type="ECO:0000313" key="8">
    <source>
        <dbReference type="Proteomes" id="UP000190135"/>
    </source>
</evidence>
<dbReference type="GO" id="GO:0016020">
    <property type="term" value="C:membrane"/>
    <property type="evidence" value="ECO:0007669"/>
    <property type="project" value="UniProtKB-SubCell"/>
</dbReference>
<evidence type="ECO:0000256" key="6">
    <source>
        <dbReference type="SAM" id="Phobius"/>
    </source>
</evidence>
<feature type="transmembrane region" description="Helical" evidence="6">
    <location>
        <begin position="267"/>
        <end position="286"/>
    </location>
</feature>
<dbReference type="EMBL" id="FUXL01000019">
    <property type="protein sequence ID" value="SKA35497.1"/>
    <property type="molecule type" value="Genomic_DNA"/>
</dbReference>